<protein>
    <submittedName>
        <fullName evidence="1">Uncharacterized protein</fullName>
    </submittedName>
</protein>
<evidence type="ECO:0000313" key="2">
    <source>
        <dbReference type="Proteomes" id="UP000185999"/>
    </source>
</evidence>
<proteinExistence type="predicted"/>
<name>A0A1N7IYY7_9GAMM</name>
<evidence type="ECO:0000313" key="1">
    <source>
        <dbReference type="EMBL" id="SIS42259.1"/>
    </source>
</evidence>
<reference evidence="2" key="1">
    <citation type="submission" date="2017-01" db="EMBL/GenBank/DDBJ databases">
        <authorList>
            <person name="Varghese N."/>
            <person name="Submissions S."/>
        </authorList>
    </citation>
    <scope>NUCLEOTIDE SEQUENCE [LARGE SCALE GENOMIC DNA]</scope>
    <source>
        <strain evidence="2">DSM 22306</strain>
    </source>
</reference>
<dbReference type="EMBL" id="FTOE01000001">
    <property type="protein sequence ID" value="SIS42259.1"/>
    <property type="molecule type" value="Genomic_DNA"/>
</dbReference>
<gene>
    <name evidence="1" type="ORF">SAMN05421760_101352</name>
</gene>
<sequence length="72" mass="7235">MVGTLLADNYIMVGANANVSAIGTSCGAVYFATSYVTAGDSAEIGELGCDPTVTVSEPYSLLIGNAAIVTGW</sequence>
<organism evidence="1 2">
    <name type="scientific">Neptunomonas antarctica</name>
    <dbReference type="NCBI Taxonomy" id="619304"/>
    <lineage>
        <taxon>Bacteria</taxon>
        <taxon>Pseudomonadati</taxon>
        <taxon>Pseudomonadota</taxon>
        <taxon>Gammaproteobacteria</taxon>
        <taxon>Oceanospirillales</taxon>
        <taxon>Oceanospirillaceae</taxon>
        <taxon>Neptunomonas</taxon>
    </lineage>
</organism>
<keyword evidence="2" id="KW-1185">Reference proteome</keyword>
<accession>A0A1N7IYY7</accession>
<dbReference type="AlphaFoldDB" id="A0A1N7IYY7"/>
<dbReference type="Proteomes" id="UP000185999">
    <property type="component" value="Unassembled WGS sequence"/>
</dbReference>